<keyword evidence="2" id="KW-1185">Reference proteome</keyword>
<reference evidence="1 2" key="1">
    <citation type="submission" date="2020-08" db="EMBL/GenBank/DDBJ databases">
        <title>Sequencing the genomes of 1000 actinobacteria strains.</title>
        <authorList>
            <person name="Klenk H.-P."/>
        </authorList>
    </citation>
    <scope>NUCLEOTIDE SEQUENCE [LARGE SCALE GENOMIC DNA]</scope>
    <source>
        <strain evidence="1 2">DSM 45886</strain>
    </source>
</reference>
<evidence type="ECO:0000313" key="1">
    <source>
        <dbReference type="EMBL" id="MBB4958959.1"/>
    </source>
</evidence>
<accession>A0A7W7SQ90</accession>
<proteinExistence type="predicted"/>
<comment type="caution">
    <text evidence="1">The sequence shown here is derived from an EMBL/GenBank/DDBJ whole genome shotgun (WGS) entry which is preliminary data.</text>
</comment>
<sequence>MTQPPEPLYTLAQARQLLLEERCALQGHQLSMVDGSASRLACGHCRNVFNLVVEPPPTVPTGGE</sequence>
<gene>
    <name evidence="1" type="ORF">FHR38_002692</name>
</gene>
<evidence type="ECO:0000313" key="2">
    <source>
        <dbReference type="Proteomes" id="UP000578819"/>
    </source>
</evidence>
<dbReference type="RefSeq" id="WP_184534971.1">
    <property type="nucleotide sequence ID" value="NZ_JACHJW010000001.1"/>
</dbReference>
<dbReference type="Proteomes" id="UP000578819">
    <property type="component" value="Unassembled WGS sequence"/>
</dbReference>
<organism evidence="1 2">
    <name type="scientific">Micromonospora polyrhachis</name>
    <dbReference type="NCBI Taxonomy" id="1282883"/>
    <lineage>
        <taxon>Bacteria</taxon>
        <taxon>Bacillati</taxon>
        <taxon>Actinomycetota</taxon>
        <taxon>Actinomycetes</taxon>
        <taxon>Micromonosporales</taxon>
        <taxon>Micromonosporaceae</taxon>
        <taxon>Micromonospora</taxon>
    </lineage>
</organism>
<name>A0A7W7SQ90_9ACTN</name>
<protein>
    <submittedName>
        <fullName evidence="1">Uncharacterized protein</fullName>
    </submittedName>
</protein>
<dbReference type="EMBL" id="JACHJW010000001">
    <property type="protein sequence ID" value="MBB4958959.1"/>
    <property type="molecule type" value="Genomic_DNA"/>
</dbReference>
<dbReference type="AlphaFoldDB" id="A0A7W7SQ90"/>